<gene>
    <name evidence="3" type="ORF">NVS88_14210</name>
</gene>
<dbReference type="Proteomes" id="UP001152755">
    <property type="component" value="Unassembled WGS sequence"/>
</dbReference>
<dbReference type="InterPro" id="IPR005297">
    <property type="entry name" value="Lipoprotein_repeat"/>
</dbReference>
<dbReference type="PANTHER" id="PTHR39335">
    <property type="entry name" value="BLL4220 PROTEIN"/>
    <property type="match status" value="1"/>
</dbReference>
<dbReference type="Pfam" id="PF03640">
    <property type="entry name" value="Lipoprotein_15"/>
    <property type="match status" value="2"/>
</dbReference>
<proteinExistence type="predicted"/>
<evidence type="ECO:0000256" key="1">
    <source>
        <dbReference type="SAM" id="MobiDB-lite"/>
    </source>
</evidence>
<feature type="region of interest" description="Disordered" evidence="1">
    <location>
        <begin position="178"/>
        <end position="204"/>
    </location>
</feature>
<reference evidence="3" key="1">
    <citation type="submission" date="2022-08" db="EMBL/GenBank/DDBJ databases">
        <title>Genome analysis of Corynebacteriales strain.</title>
        <authorList>
            <person name="Lee S.D."/>
        </authorList>
    </citation>
    <scope>NUCLEOTIDE SEQUENCE</scope>
    <source>
        <strain evidence="3">D3-21</strain>
    </source>
</reference>
<evidence type="ECO:0000256" key="2">
    <source>
        <dbReference type="SAM" id="SignalP"/>
    </source>
</evidence>
<dbReference type="AlphaFoldDB" id="A0A9X4REY2"/>
<keyword evidence="4" id="KW-1185">Reference proteome</keyword>
<evidence type="ECO:0000313" key="4">
    <source>
        <dbReference type="Proteomes" id="UP001152755"/>
    </source>
</evidence>
<feature type="chain" id="PRO_5040993825" description="Lipoprotein" evidence="2">
    <location>
        <begin position="18"/>
        <end position="204"/>
    </location>
</feature>
<sequence length="204" mass="20280">MVVNFARWRRTAGAAFAALAAATAVSGCTSNSSGATGGLMPLVPPKAGPVTVDAHTVPGLGPILVDANGYTLYTFPPDDRQIVSCTGACQGSWPPVRLTGSVAPQAGHGVNPALLGSLPDPTDGGRVATYNGWPLYAYAGDVGPGQLNGQGLNLNGDEWYVIGTDGVVIVPPGQVGHDTATGDAGPQGDAMAGPGMSAMTGGKP</sequence>
<dbReference type="RefSeq" id="WP_332520200.1">
    <property type="nucleotide sequence ID" value="NZ_JANRHA010000009.1"/>
</dbReference>
<dbReference type="PANTHER" id="PTHR39335:SF1">
    <property type="entry name" value="BLL4220 PROTEIN"/>
    <property type="match status" value="1"/>
</dbReference>
<evidence type="ECO:0008006" key="5">
    <source>
        <dbReference type="Google" id="ProtNLM"/>
    </source>
</evidence>
<comment type="caution">
    <text evidence="3">The sequence shown here is derived from an EMBL/GenBank/DDBJ whole genome shotgun (WGS) entry which is preliminary data.</text>
</comment>
<dbReference type="EMBL" id="JANRHA010000009">
    <property type="protein sequence ID" value="MDG3015712.1"/>
    <property type="molecule type" value="Genomic_DNA"/>
</dbReference>
<organism evidence="3 4">
    <name type="scientific">Speluncibacter jeojiensis</name>
    <dbReference type="NCBI Taxonomy" id="2710754"/>
    <lineage>
        <taxon>Bacteria</taxon>
        <taxon>Bacillati</taxon>
        <taxon>Actinomycetota</taxon>
        <taxon>Actinomycetes</taxon>
        <taxon>Mycobacteriales</taxon>
        <taxon>Speluncibacteraceae</taxon>
        <taxon>Speluncibacter</taxon>
    </lineage>
</organism>
<feature type="signal peptide" evidence="2">
    <location>
        <begin position="1"/>
        <end position="17"/>
    </location>
</feature>
<dbReference type="PROSITE" id="PS51257">
    <property type="entry name" value="PROKAR_LIPOPROTEIN"/>
    <property type="match status" value="1"/>
</dbReference>
<dbReference type="GO" id="GO:0043448">
    <property type="term" value="P:alkane catabolic process"/>
    <property type="evidence" value="ECO:0007669"/>
    <property type="project" value="TreeGrafter"/>
</dbReference>
<accession>A0A9X4REY2</accession>
<name>A0A9X4REY2_9ACTN</name>
<keyword evidence="2" id="KW-0732">Signal</keyword>
<protein>
    <recommendedName>
        <fullName evidence="5">Lipoprotein</fullName>
    </recommendedName>
</protein>
<evidence type="ECO:0000313" key="3">
    <source>
        <dbReference type="EMBL" id="MDG3015712.1"/>
    </source>
</evidence>